<dbReference type="OrthoDB" id="10257284at2759"/>
<keyword evidence="4" id="KW-0732">Signal</keyword>
<name>A0A482V8V9_ASBVE</name>
<dbReference type="EMBL" id="QDEB01126569">
    <property type="protein sequence ID" value="RZB39644.1"/>
    <property type="molecule type" value="Genomic_DNA"/>
</dbReference>
<dbReference type="InterPro" id="IPR029033">
    <property type="entry name" value="His_PPase_superfam"/>
</dbReference>
<evidence type="ECO:0000256" key="4">
    <source>
        <dbReference type="ARBA" id="ARBA00022729"/>
    </source>
</evidence>
<evidence type="ECO:0000256" key="6">
    <source>
        <dbReference type="ARBA" id="ARBA00023157"/>
    </source>
</evidence>
<keyword evidence="6" id="KW-1015">Disulfide bond</keyword>
<dbReference type="Proteomes" id="UP000292052">
    <property type="component" value="Unassembled WGS sequence"/>
</dbReference>
<dbReference type="Gene3D" id="3.40.50.1240">
    <property type="entry name" value="Phosphoglycerate mutase-like"/>
    <property type="match status" value="2"/>
</dbReference>
<comment type="caution">
    <text evidence="8">The sequence shown here is derived from an EMBL/GenBank/DDBJ whole genome shotgun (WGS) entry which is preliminary data.</text>
</comment>
<comment type="catalytic activity">
    <reaction evidence="1">
        <text>a phosphate monoester + H2O = an alcohol + phosphate</text>
        <dbReference type="Rhea" id="RHEA:15017"/>
        <dbReference type="ChEBI" id="CHEBI:15377"/>
        <dbReference type="ChEBI" id="CHEBI:30879"/>
        <dbReference type="ChEBI" id="CHEBI:43474"/>
        <dbReference type="ChEBI" id="CHEBI:67140"/>
        <dbReference type="EC" id="3.1.3.2"/>
    </reaction>
</comment>
<keyword evidence="9" id="KW-1185">Reference proteome</keyword>
<dbReference type="GO" id="GO:0003993">
    <property type="term" value="F:acid phosphatase activity"/>
    <property type="evidence" value="ECO:0007669"/>
    <property type="project" value="UniProtKB-EC"/>
</dbReference>
<accession>A0A482V8V9</accession>
<comment type="similarity">
    <text evidence="2">Belongs to the histidine acid phosphatase family.</text>
</comment>
<dbReference type="Pfam" id="PF00328">
    <property type="entry name" value="His_Phos_2"/>
    <property type="match status" value="2"/>
</dbReference>
<evidence type="ECO:0000256" key="1">
    <source>
        <dbReference type="ARBA" id="ARBA00000032"/>
    </source>
</evidence>
<evidence type="ECO:0000313" key="8">
    <source>
        <dbReference type="EMBL" id="RZB39644.1"/>
    </source>
</evidence>
<gene>
    <name evidence="8" type="ORF">BDFB_011087</name>
</gene>
<organism evidence="8 9">
    <name type="scientific">Asbolus verrucosus</name>
    <name type="common">Desert ironclad beetle</name>
    <dbReference type="NCBI Taxonomy" id="1661398"/>
    <lineage>
        <taxon>Eukaryota</taxon>
        <taxon>Metazoa</taxon>
        <taxon>Ecdysozoa</taxon>
        <taxon>Arthropoda</taxon>
        <taxon>Hexapoda</taxon>
        <taxon>Insecta</taxon>
        <taxon>Pterygota</taxon>
        <taxon>Neoptera</taxon>
        <taxon>Endopterygota</taxon>
        <taxon>Coleoptera</taxon>
        <taxon>Polyphaga</taxon>
        <taxon>Cucujiformia</taxon>
        <taxon>Tenebrionidae</taxon>
        <taxon>Pimeliinae</taxon>
        <taxon>Asbolus</taxon>
    </lineage>
</organism>
<dbReference type="PANTHER" id="PTHR11567">
    <property type="entry name" value="ACID PHOSPHATASE-RELATED"/>
    <property type="match status" value="1"/>
</dbReference>
<evidence type="ECO:0000313" key="9">
    <source>
        <dbReference type="Proteomes" id="UP000292052"/>
    </source>
</evidence>
<reference evidence="8 9" key="1">
    <citation type="submission" date="2017-03" db="EMBL/GenBank/DDBJ databases">
        <title>Genome of the blue death feigning beetle - Asbolus verrucosus.</title>
        <authorList>
            <person name="Rider S.D."/>
        </authorList>
    </citation>
    <scope>NUCLEOTIDE SEQUENCE [LARGE SCALE GENOMIC DNA]</scope>
    <source>
        <strain evidence="8">Butters</strain>
        <tissue evidence="8">Head and leg muscle</tissue>
    </source>
</reference>
<keyword evidence="7" id="KW-0325">Glycoprotein</keyword>
<evidence type="ECO:0000256" key="5">
    <source>
        <dbReference type="ARBA" id="ARBA00022801"/>
    </source>
</evidence>
<evidence type="ECO:0000256" key="7">
    <source>
        <dbReference type="ARBA" id="ARBA00023180"/>
    </source>
</evidence>
<evidence type="ECO:0000256" key="3">
    <source>
        <dbReference type="ARBA" id="ARBA00012646"/>
    </source>
</evidence>
<dbReference type="PANTHER" id="PTHR11567:SF211">
    <property type="entry name" value="PROSTATIC ACID PHOSPHATASE"/>
    <property type="match status" value="1"/>
</dbReference>
<protein>
    <recommendedName>
        <fullName evidence="3">acid phosphatase</fullName>
        <ecNumber evidence="3">3.1.3.2</ecNumber>
    </recommendedName>
</protein>
<dbReference type="CDD" id="cd07061">
    <property type="entry name" value="HP_HAP_like"/>
    <property type="match status" value="1"/>
</dbReference>
<dbReference type="InterPro" id="IPR000560">
    <property type="entry name" value="His_Pase_clade-2"/>
</dbReference>
<dbReference type="EC" id="3.1.3.2" evidence="3"/>
<keyword evidence="5" id="KW-0378">Hydrolase</keyword>
<proteinExistence type="inferred from homology"/>
<feature type="non-terminal residue" evidence="8">
    <location>
        <position position="1"/>
    </location>
</feature>
<dbReference type="InterPro" id="IPR050645">
    <property type="entry name" value="Histidine_acid_phosphatase"/>
</dbReference>
<dbReference type="SUPFAM" id="SSF53254">
    <property type="entry name" value="Phosphoglycerate mutase-like"/>
    <property type="match status" value="2"/>
</dbReference>
<evidence type="ECO:0000256" key="2">
    <source>
        <dbReference type="ARBA" id="ARBA00005375"/>
    </source>
</evidence>
<dbReference type="AlphaFoldDB" id="A0A482V8V9"/>
<sequence>EGKRREHQLGSILRKRYHHFLDNLYTPDIVDARCSDFSRTKMSLELVLAALFPPRGTLEQWLPGLNWQPVPYNFERVTSDKLFFGNMVCPNYKKSYEKYMNTEEGRALINKYSKIFYYLSENTGWNITDFVLVFLLYDTLKTEVFKEMASKEYWILSATTKMKQINSGHLLKKIIIDTLSKINGTLNQKLYLYSGHDFNIASLLIALGIFKQHIPPYGSCILIEVHCIRGQYGVKKGKQMEFRLGKALRRRYDKFLGKIYTPDILEAVSSDTNRTKMSIQLVLAGLFPPVKEQIWETGLNWQPIPYSALPRKQDKLLLGIYCPKFNNLYYDLITSPKMSKEFEQHTEIFHYLSKNSGMEVKTYWDVFFIYMCLKTEKDYGLELPEWTNKVFPKPMEDLSIKSYGLLTATTELKRLASGKMFLNHTFLHMDLILHLSYTKLTMLMDLKYAFKFTTNYSKSKDFFLRFIIKIMVRLSHSC</sequence>